<evidence type="ECO:0000313" key="3">
    <source>
        <dbReference type="EMBL" id="MFC7137949.1"/>
    </source>
</evidence>
<comment type="caution">
    <text evidence="3">The sequence shown here is derived from an EMBL/GenBank/DDBJ whole genome shotgun (WGS) entry which is preliminary data.</text>
</comment>
<dbReference type="Gene3D" id="3.40.50.720">
    <property type="entry name" value="NAD(P)-binding Rossmann-like Domain"/>
    <property type="match status" value="1"/>
</dbReference>
<evidence type="ECO:0000313" key="4">
    <source>
        <dbReference type="Proteomes" id="UP001596368"/>
    </source>
</evidence>
<sequence length="164" mass="17544">MLGSSSLPPASTAEATSRACSTPTGRAESGYDALDAYARSKLANVAFTIELAERLRATERTRGVVANCVHPGFIPSTGLYRDVSRRARLVTRIASLVPGVGTSIEEGARRLVEVTTDPAYADRTGQYVGGDGPEEPSEQARDPAVRERLWRVSADLVGVDPDWP</sequence>
<dbReference type="AlphaFoldDB" id="A0ABD5Y0L8"/>
<organism evidence="3 4">
    <name type="scientific">Halobaculum litoreum</name>
    <dbReference type="NCBI Taxonomy" id="3031998"/>
    <lineage>
        <taxon>Archaea</taxon>
        <taxon>Methanobacteriati</taxon>
        <taxon>Methanobacteriota</taxon>
        <taxon>Stenosarchaea group</taxon>
        <taxon>Halobacteria</taxon>
        <taxon>Halobacteriales</taxon>
        <taxon>Haloferacaceae</taxon>
        <taxon>Halobaculum</taxon>
    </lineage>
</organism>
<dbReference type="PANTHER" id="PTHR43157">
    <property type="entry name" value="PHOSPHATIDYLINOSITOL-GLYCAN BIOSYNTHESIS CLASS F PROTEIN-RELATED"/>
    <property type="match status" value="1"/>
</dbReference>
<evidence type="ECO:0000256" key="1">
    <source>
        <dbReference type="ARBA" id="ARBA00023002"/>
    </source>
</evidence>
<accession>A0ABD5Y0L8</accession>
<dbReference type="InterPro" id="IPR036291">
    <property type="entry name" value="NAD(P)-bd_dom_sf"/>
</dbReference>
<dbReference type="Proteomes" id="UP001596368">
    <property type="component" value="Unassembled WGS sequence"/>
</dbReference>
<protein>
    <recommendedName>
        <fullName evidence="5">Short chain dehydrogenase</fullName>
    </recommendedName>
</protein>
<keyword evidence="1" id="KW-0560">Oxidoreductase</keyword>
<feature type="compositionally biased region" description="Polar residues" evidence="2">
    <location>
        <begin position="1"/>
        <end position="24"/>
    </location>
</feature>
<keyword evidence="4" id="KW-1185">Reference proteome</keyword>
<reference evidence="3 4" key="1">
    <citation type="journal article" date="2019" name="Int. J. Syst. Evol. Microbiol.">
        <title>The Global Catalogue of Microorganisms (GCM) 10K type strain sequencing project: providing services to taxonomists for standard genome sequencing and annotation.</title>
        <authorList>
            <consortium name="The Broad Institute Genomics Platform"/>
            <consortium name="The Broad Institute Genome Sequencing Center for Infectious Disease"/>
            <person name="Wu L."/>
            <person name="Ma J."/>
        </authorList>
    </citation>
    <scope>NUCLEOTIDE SEQUENCE [LARGE SCALE GENOMIC DNA]</scope>
    <source>
        <strain evidence="3 4">DT92</strain>
    </source>
</reference>
<feature type="region of interest" description="Disordered" evidence="2">
    <location>
        <begin position="1"/>
        <end position="26"/>
    </location>
</feature>
<evidence type="ECO:0008006" key="5">
    <source>
        <dbReference type="Google" id="ProtNLM"/>
    </source>
</evidence>
<proteinExistence type="predicted"/>
<dbReference type="SUPFAM" id="SSF51735">
    <property type="entry name" value="NAD(P)-binding Rossmann-fold domains"/>
    <property type="match status" value="1"/>
</dbReference>
<gene>
    <name evidence="3" type="ORF">ACFQRB_18885</name>
</gene>
<dbReference type="EMBL" id="JBHSZG010000008">
    <property type="protein sequence ID" value="MFC7137949.1"/>
    <property type="molecule type" value="Genomic_DNA"/>
</dbReference>
<feature type="region of interest" description="Disordered" evidence="2">
    <location>
        <begin position="122"/>
        <end position="145"/>
    </location>
</feature>
<dbReference type="GO" id="GO:0016491">
    <property type="term" value="F:oxidoreductase activity"/>
    <property type="evidence" value="ECO:0007669"/>
    <property type="project" value="UniProtKB-KW"/>
</dbReference>
<dbReference type="PANTHER" id="PTHR43157:SF31">
    <property type="entry name" value="PHOSPHATIDYLINOSITOL-GLYCAN BIOSYNTHESIS CLASS F PROTEIN"/>
    <property type="match status" value="1"/>
</dbReference>
<name>A0ABD5Y0L8_9EURY</name>
<evidence type="ECO:0000256" key="2">
    <source>
        <dbReference type="SAM" id="MobiDB-lite"/>
    </source>
</evidence>